<gene>
    <name evidence="2" type="ORF">HUG10_17215</name>
</gene>
<name>A0A7D5L2Z2_9EURY</name>
<dbReference type="RefSeq" id="WP_179170737.1">
    <property type="nucleotide sequence ID" value="NZ_CP058529.1"/>
</dbReference>
<organism evidence="2 3">
    <name type="scientific">Halorarum halophilum</name>
    <dbReference type="NCBI Taxonomy" id="2743090"/>
    <lineage>
        <taxon>Archaea</taxon>
        <taxon>Methanobacteriati</taxon>
        <taxon>Methanobacteriota</taxon>
        <taxon>Stenosarchaea group</taxon>
        <taxon>Halobacteria</taxon>
        <taxon>Halobacteriales</taxon>
        <taxon>Haloferacaceae</taxon>
        <taxon>Halorarum</taxon>
    </lineage>
</organism>
<evidence type="ECO:0000259" key="1">
    <source>
        <dbReference type="Pfam" id="PF18545"/>
    </source>
</evidence>
<dbReference type="OrthoDB" id="271604at2157"/>
<accession>A0A7D5L2Z2</accession>
<dbReference type="AlphaFoldDB" id="A0A7D5L2Z2"/>
<evidence type="ECO:0000313" key="2">
    <source>
        <dbReference type="EMBL" id="QLG29163.1"/>
    </source>
</evidence>
<sequence>MTRYSHVMEEPTSEIGSVRETYVADPNAPLTDAILDAIQDSMGQDLERSHFALFDDIDHEALNDLFHRNSTPRTTVTISGDGVAVELWRDDETYISVVESPDESEGRRADPE</sequence>
<dbReference type="GeneID" id="56030610"/>
<keyword evidence="3" id="KW-1185">Reference proteome</keyword>
<dbReference type="InterPro" id="IPR040624">
    <property type="entry name" value="HalOD1"/>
</dbReference>
<protein>
    <recommendedName>
        <fullName evidence="1">Halobacterial output domain-containing protein</fullName>
    </recommendedName>
</protein>
<reference evidence="2" key="1">
    <citation type="submission" date="2020-07" db="EMBL/GenBank/DDBJ databases">
        <title>Gai3-2, isolated from salt lake.</title>
        <authorList>
            <person name="Cui H."/>
            <person name="Shi X."/>
        </authorList>
    </citation>
    <scope>NUCLEOTIDE SEQUENCE [LARGE SCALE GENOMIC DNA]</scope>
    <source>
        <strain evidence="2">Gai3-2</strain>
    </source>
</reference>
<dbReference type="Pfam" id="PF18545">
    <property type="entry name" value="HalOD1"/>
    <property type="match status" value="1"/>
</dbReference>
<dbReference type="Proteomes" id="UP000509750">
    <property type="component" value="Chromosome"/>
</dbReference>
<dbReference type="KEGG" id="halg:HUG10_17215"/>
<evidence type="ECO:0000313" key="3">
    <source>
        <dbReference type="Proteomes" id="UP000509750"/>
    </source>
</evidence>
<proteinExistence type="predicted"/>
<dbReference type="EMBL" id="CP058529">
    <property type="protein sequence ID" value="QLG29163.1"/>
    <property type="molecule type" value="Genomic_DNA"/>
</dbReference>
<feature type="domain" description="Halobacterial output" evidence="1">
    <location>
        <begin position="28"/>
        <end position="95"/>
    </location>
</feature>